<organism evidence="8 9">
    <name type="scientific">Larimichthys crocea</name>
    <name type="common">Large yellow croaker</name>
    <name type="synonym">Pseudosciaena crocea</name>
    <dbReference type="NCBI Taxonomy" id="215358"/>
    <lineage>
        <taxon>Eukaryota</taxon>
        <taxon>Metazoa</taxon>
        <taxon>Chordata</taxon>
        <taxon>Craniata</taxon>
        <taxon>Vertebrata</taxon>
        <taxon>Euteleostomi</taxon>
        <taxon>Actinopterygii</taxon>
        <taxon>Neopterygii</taxon>
        <taxon>Teleostei</taxon>
        <taxon>Neoteleostei</taxon>
        <taxon>Acanthomorphata</taxon>
        <taxon>Eupercaria</taxon>
        <taxon>Sciaenidae</taxon>
        <taxon>Larimichthys</taxon>
    </lineage>
</organism>
<evidence type="ECO:0000256" key="2">
    <source>
        <dbReference type="ARBA" id="ARBA00022553"/>
    </source>
</evidence>
<feature type="compositionally biased region" description="Polar residues" evidence="6">
    <location>
        <begin position="133"/>
        <end position="149"/>
    </location>
</feature>
<keyword evidence="4" id="KW-0234">DNA repair</keyword>
<dbReference type="GO" id="GO:0005634">
    <property type="term" value="C:nucleus"/>
    <property type="evidence" value="ECO:0007669"/>
    <property type="project" value="UniProtKB-SubCell"/>
</dbReference>
<evidence type="ECO:0000259" key="7">
    <source>
        <dbReference type="PROSITE" id="PS50172"/>
    </source>
</evidence>
<feature type="compositionally biased region" description="Polar residues" evidence="6">
    <location>
        <begin position="1"/>
        <end position="12"/>
    </location>
</feature>
<dbReference type="Gene3D" id="3.40.50.10190">
    <property type="entry name" value="BRCT domain"/>
    <property type="match status" value="2"/>
</dbReference>
<evidence type="ECO:0000256" key="4">
    <source>
        <dbReference type="ARBA" id="ARBA00023204"/>
    </source>
</evidence>
<dbReference type="PROSITE" id="PS50172">
    <property type="entry name" value="BRCT"/>
    <property type="match status" value="1"/>
</dbReference>
<dbReference type="Proteomes" id="UP000424527">
    <property type="component" value="Unassembled WGS sequence"/>
</dbReference>
<dbReference type="PANTHER" id="PTHR23196:SF34">
    <property type="entry name" value="MEDIATOR OF DNA DAMAGE CHECKPOINT PROTEIN 1"/>
    <property type="match status" value="1"/>
</dbReference>
<dbReference type="PANTHER" id="PTHR23196">
    <property type="entry name" value="PAX TRANSCRIPTION ACTIVATION DOMAIN INTERACTING PROTEIN"/>
    <property type="match status" value="1"/>
</dbReference>
<feature type="compositionally biased region" description="Basic and acidic residues" evidence="6">
    <location>
        <begin position="204"/>
        <end position="216"/>
    </location>
</feature>
<feature type="compositionally biased region" description="Low complexity" evidence="6">
    <location>
        <begin position="51"/>
        <end position="74"/>
    </location>
</feature>
<feature type="compositionally biased region" description="Basic and acidic residues" evidence="6">
    <location>
        <begin position="263"/>
        <end position="273"/>
    </location>
</feature>
<dbReference type="GO" id="GO:0006281">
    <property type="term" value="P:DNA repair"/>
    <property type="evidence" value="ECO:0007669"/>
    <property type="project" value="UniProtKB-KW"/>
</dbReference>
<evidence type="ECO:0000313" key="9">
    <source>
        <dbReference type="Proteomes" id="UP000424527"/>
    </source>
</evidence>
<dbReference type="AlphaFoldDB" id="A0A6G0ICG5"/>
<dbReference type="SUPFAM" id="SSF52113">
    <property type="entry name" value="BRCT domain"/>
    <property type="match status" value="2"/>
</dbReference>
<reference evidence="8 9" key="1">
    <citation type="submission" date="2019-07" db="EMBL/GenBank/DDBJ databases">
        <title>Chromosome genome assembly for large yellow croaker.</title>
        <authorList>
            <person name="Xiao S."/>
        </authorList>
    </citation>
    <scope>NUCLEOTIDE SEQUENCE [LARGE SCALE GENOMIC DNA]</scope>
    <source>
        <strain evidence="8">JMULYC20181020</strain>
        <tissue evidence="8">Muscle</tissue>
    </source>
</reference>
<dbReference type="CDD" id="cd18441">
    <property type="entry name" value="BRCT_MDC1_rpt2"/>
    <property type="match status" value="1"/>
</dbReference>
<evidence type="ECO:0000256" key="6">
    <source>
        <dbReference type="SAM" id="MobiDB-lite"/>
    </source>
</evidence>
<keyword evidence="2" id="KW-0597">Phosphoprotein</keyword>
<dbReference type="EMBL" id="REGW02000012">
    <property type="protein sequence ID" value="KAE8288993.1"/>
    <property type="molecule type" value="Genomic_DNA"/>
</dbReference>
<feature type="compositionally biased region" description="Basic residues" evidence="6">
    <location>
        <begin position="177"/>
        <end position="188"/>
    </location>
</feature>
<keyword evidence="3" id="KW-0227">DNA damage</keyword>
<gene>
    <name evidence="8" type="ORF">D5F01_LYC12871</name>
</gene>
<feature type="region of interest" description="Disordered" evidence="6">
    <location>
        <begin position="1"/>
        <end position="353"/>
    </location>
</feature>
<dbReference type="CDD" id="cd17744">
    <property type="entry name" value="BRCT_MDC1_rpt1"/>
    <property type="match status" value="1"/>
</dbReference>
<keyword evidence="9" id="KW-1185">Reference proteome</keyword>
<comment type="subcellular location">
    <subcellularLocation>
        <location evidence="1">Nucleus</location>
    </subcellularLocation>
</comment>
<dbReference type="InterPro" id="IPR051579">
    <property type="entry name" value="DDR_Transcriptional_Reg"/>
</dbReference>
<evidence type="ECO:0000256" key="1">
    <source>
        <dbReference type="ARBA" id="ARBA00004123"/>
    </source>
</evidence>
<name>A0A6G0ICG5_LARCR</name>
<sequence length="570" mass="61298">MSASSVSTQESSGRGRGRGAKKTSEPPRAAAARSSNRRRTVDAGPTPQGVLLRSNSNNSLNSEISSCSLNSQSRGRGGRQRGRGQRTETDSLINSQRDKNSAPKSPARGRKSRKADESCNAVPLEDEKEKADSQQASTTRGQRRANANGSKPAAADEDDSSYQEEGCATEELVPLKKNIRAKGQKAVKSKTVEASVAPAVNDGDEAKGKGRKRDLEPNTEEESSSSFKISKGTTEAAEAKTKDKVPVQAKRRGRASTSQAKKTSTEVEVKEESERMEEEIVERRGRGRPSAVQKKKIQEQEESGSSVDQDAHVESSEPQTPKSSGSRKRQATADFSPVAKTPRSSSASPAASGRLRTASQAYKVLFTGVVDEAGERVLARLGGCMAKGVADMKVLVTDKVRRTVKFLCAVAKGIPIVTTQWLEKSGKAGSFLPPNLFVVNDLEQEKKFNFCLQESLQIASSQPLLQGYEIHVTKSVKPEPVQMKDIITCSGATFLAKMPSSHKPRTVVISCEEDWFLCGPALTASLPVVTAEFILSGILQQKLDLQTNALSAPTSNLQPAGGRGRSRKKT</sequence>
<feature type="domain" description="BRCT" evidence="7">
    <location>
        <begin position="361"/>
        <end position="439"/>
    </location>
</feature>
<dbReference type="Pfam" id="PF16770">
    <property type="entry name" value="RTT107_BRCT_5"/>
    <property type="match status" value="1"/>
</dbReference>
<dbReference type="InterPro" id="IPR001357">
    <property type="entry name" value="BRCT_dom"/>
</dbReference>
<comment type="caution">
    <text evidence="8">The sequence shown here is derived from an EMBL/GenBank/DDBJ whole genome shotgun (WGS) entry which is preliminary data.</text>
</comment>
<protein>
    <submittedName>
        <fullName evidence="8">Mediator of DNA damage checkpoint protein 1</fullName>
    </submittedName>
</protein>
<dbReference type="Pfam" id="PF16589">
    <property type="entry name" value="BRCT_2"/>
    <property type="match status" value="1"/>
</dbReference>
<evidence type="ECO:0000256" key="5">
    <source>
        <dbReference type="ARBA" id="ARBA00023242"/>
    </source>
</evidence>
<evidence type="ECO:0000256" key="3">
    <source>
        <dbReference type="ARBA" id="ARBA00022763"/>
    </source>
</evidence>
<dbReference type="SMART" id="SM00292">
    <property type="entry name" value="BRCT"/>
    <property type="match status" value="2"/>
</dbReference>
<proteinExistence type="predicted"/>
<evidence type="ECO:0000313" key="8">
    <source>
        <dbReference type="EMBL" id="KAE8288993.1"/>
    </source>
</evidence>
<dbReference type="InterPro" id="IPR036420">
    <property type="entry name" value="BRCT_dom_sf"/>
</dbReference>
<keyword evidence="5" id="KW-0539">Nucleus</keyword>
<accession>A0A6G0ICG5</accession>